<name>A0A1F5YFR8_9BACT</name>
<accession>A0A1F5YFR8</accession>
<proteinExistence type="predicted"/>
<dbReference type="Gene3D" id="3.40.50.2300">
    <property type="match status" value="2"/>
</dbReference>
<reference evidence="1 2" key="1">
    <citation type="journal article" date="2016" name="Nat. Commun.">
        <title>Thousands of microbial genomes shed light on interconnected biogeochemical processes in an aquifer system.</title>
        <authorList>
            <person name="Anantharaman K."/>
            <person name="Brown C.T."/>
            <person name="Hug L.A."/>
            <person name="Sharon I."/>
            <person name="Castelle C.J."/>
            <person name="Probst A.J."/>
            <person name="Thomas B.C."/>
            <person name="Singh A."/>
            <person name="Wilkins M.J."/>
            <person name="Karaoz U."/>
            <person name="Brodie E.L."/>
            <person name="Williams K.H."/>
            <person name="Hubbard S.S."/>
            <person name="Banfield J.F."/>
        </authorList>
    </citation>
    <scope>NUCLEOTIDE SEQUENCE [LARGE SCALE GENOMIC DNA]</scope>
</reference>
<evidence type="ECO:0000313" key="2">
    <source>
        <dbReference type="Proteomes" id="UP000176992"/>
    </source>
</evidence>
<protein>
    <recommendedName>
        <fullName evidence="3">ABC transporter substrate-binding protein</fullName>
    </recommendedName>
</protein>
<organism evidence="1 2">
    <name type="scientific">Candidatus Glassbacteria bacterium GWA2_58_10</name>
    <dbReference type="NCBI Taxonomy" id="1817865"/>
    <lineage>
        <taxon>Bacteria</taxon>
        <taxon>Candidatus Glassiibacteriota</taxon>
    </lineage>
</organism>
<dbReference type="PANTHER" id="PTHR35271">
    <property type="entry name" value="ABC TRANSPORTER, SUBSTRATE-BINDING LIPOPROTEIN-RELATED"/>
    <property type="match status" value="1"/>
</dbReference>
<dbReference type="PANTHER" id="PTHR35271:SF1">
    <property type="entry name" value="ABC TRANSPORTER, SUBSTRATE-BINDING LIPOPROTEIN"/>
    <property type="match status" value="1"/>
</dbReference>
<dbReference type="Proteomes" id="UP000176992">
    <property type="component" value="Unassembled WGS sequence"/>
</dbReference>
<comment type="caution">
    <text evidence="1">The sequence shown here is derived from an EMBL/GenBank/DDBJ whole genome shotgun (WGS) entry which is preliminary data.</text>
</comment>
<dbReference type="InterPro" id="IPR007487">
    <property type="entry name" value="ABC_transpt-TYRBP-like"/>
</dbReference>
<dbReference type="Pfam" id="PF04392">
    <property type="entry name" value="ABC_sub_bind"/>
    <property type="match status" value="1"/>
</dbReference>
<dbReference type="AlphaFoldDB" id="A0A1F5YFR8"/>
<dbReference type="EMBL" id="MFIV01000048">
    <property type="protein sequence ID" value="OGF99027.1"/>
    <property type="molecule type" value="Genomic_DNA"/>
</dbReference>
<sequence>MFAFCGPLAARPALVSLVKSEQREEYEQASKAIISVLEDHRQEVRIEESFLESDGDGEEQFWDAVKTSQPELILTIGPLATRSAVQHINKIPIIYTLVLENPADLQSNPANQQLSGVSLTIPPEQQLKIIKEALPDVRRLGLLYSPQSDTMYQAVRKIVQKTGLRLVAEEVATERDIPAALRKILPQIDAFWMPPDEVVYDRRFPHILRFILLESFQNSVPVIAMSVHLATAGAPLALGIDYEDIGRQTAELVLKKLTGRSSGSNVVENPRKVVIYINEWVASSLGLKIPSKVSDQAISVKSGR</sequence>
<evidence type="ECO:0000313" key="1">
    <source>
        <dbReference type="EMBL" id="OGF99027.1"/>
    </source>
</evidence>
<gene>
    <name evidence="1" type="ORF">A2Z86_09635</name>
</gene>
<evidence type="ECO:0008006" key="3">
    <source>
        <dbReference type="Google" id="ProtNLM"/>
    </source>
</evidence>